<protein>
    <submittedName>
        <fullName evidence="1">Uncharacterized protein</fullName>
    </submittedName>
</protein>
<organism evidence="1 2">
    <name type="scientific">Ignelater luminosus</name>
    <name type="common">Cucubano</name>
    <name type="synonym">Pyrophorus luminosus</name>
    <dbReference type="NCBI Taxonomy" id="2038154"/>
    <lineage>
        <taxon>Eukaryota</taxon>
        <taxon>Metazoa</taxon>
        <taxon>Ecdysozoa</taxon>
        <taxon>Arthropoda</taxon>
        <taxon>Hexapoda</taxon>
        <taxon>Insecta</taxon>
        <taxon>Pterygota</taxon>
        <taxon>Neoptera</taxon>
        <taxon>Endopterygota</taxon>
        <taxon>Coleoptera</taxon>
        <taxon>Polyphaga</taxon>
        <taxon>Elateriformia</taxon>
        <taxon>Elateroidea</taxon>
        <taxon>Elateridae</taxon>
        <taxon>Agrypninae</taxon>
        <taxon>Pyrophorini</taxon>
        <taxon>Ignelater</taxon>
    </lineage>
</organism>
<dbReference type="Proteomes" id="UP000801492">
    <property type="component" value="Unassembled WGS sequence"/>
</dbReference>
<dbReference type="OrthoDB" id="6778710at2759"/>
<keyword evidence="2" id="KW-1185">Reference proteome</keyword>
<sequence length="484" mass="57303">MSKAISTSSISKSVIIEHLKKNRNRAYVIYTNRDVITPNDFLEPIESFGDPINVEGRIYKFKFEDDYLLDNNFKPELFEDLFLYTSQPHVANIDRELKKILTSQIRITNRSDKDLDEIITKFVFFIQQWSEGLLDGNYLLAGTKILGKIAEIVLEPFMVKFDDEMETQEKREDQKSNLWNEIVEDKDLIIINKSDQIVDEFIKEFIYKIVVEHKESLKHCKTVRKDLMRVREDFPITSCRESYEYLWKSRKIPLVIEADSKEKLEEIKCILKMSQETFKIILLNKSDFPAGSNLWSTNCKIMSTMSDLNKQQQSKLFELPIKLQGRYLPLWKLNLNQEKDYELNVKDIIYLLCDKVNIGEEFQTLPDIPVDLSLKRVWLKPAVLQEVTDDAFFIRCDFNGNFNDFIQRQNLNVNDFVNIEDFNSDSSRIILYKNQDDLKLIPSKRKSIHFLILRKSFKLEWVKSWGTIKNLQNFRKSEKCEKRK</sequence>
<dbReference type="EMBL" id="VTPC01090252">
    <property type="protein sequence ID" value="KAF2883949.1"/>
    <property type="molecule type" value="Genomic_DNA"/>
</dbReference>
<evidence type="ECO:0000313" key="2">
    <source>
        <dbReference type="Proteomes" id="UP000801492"/>
    </source>
</evidence>
<accession>A0A8K0G304</accession>
<dbReference type="AlphaFoldDB" id="A0A8K0G304"/>
<proteinExistence type="predicted"/>
<gene>
    <name evidence="1" type="ORF">ILUMI_22207</name>
</gene>
<evidence type="ECO:0000313" key="1">
    <source>
        <dbReference type="EMBL" id="KAF2883949.1"/>
    </source>
</evidence>
<name>A0A8K0G304_IGNLU</name>
<reference evidence="1" key="1">
    <citation type="submission" date="2019-08" db="EMBL/GenBank/DDBJ databases">
        <title>The genome of the North American firefly Photinus pyralis.</title>
        <authorList>
            <consortium name="Photinus pyralis genome working group"/>
            <person name="Fallon T.R."/>
            <person name="Sander Lower S.E."/>
            <person name="Weng J.-K."/>
        </authorList>
    </citation>
    <scope>NUCLEOTIDE SEQUENCE</scope>
    <source>
        <strain evidence="1">TRF0915ILg1</strain>
        <tissue evidence="1">Whole body</tissue>
    </source>
</reference>
<comment type="caution">
    <text evidence="1">The sequence shown here is derived from an EMBL/GenBank/DDBJ whole genome shotgun (WGS) entry which is preliminary data.</text>
</comment>